<gene>
    <name evidence="3" type="ORF">RHAB15C_0000378</name>
</gene>
<organism evidence="3 4">
    <name type="scientific">Candidatus Rhabdochlamydia porcellionis</name>
    <dbReference type="NCBI Taxonomy" id="225148"/>
    <lineage>
        <taxon>Bacteria</taxon>
        <taxon>Pseudomonadati</taxon>
        <taxon>Chlamydiota</taxon>
        <taxon>Chlamydiia</taxon>
        <taxon>Parachlamydiales</taxon>
        <taxon>Candidatus Rhabdochlamydiaceae</taxon>
        <taxon>Candidatus Rhabdochlamydia</taxon>
    </lineage>
</organism>
<evidence type="ECO:0000256" key="2">
    <source>
        <dbReference type="SAM" id="Phobius"/>
    </source>
</evidence>
<protein>
    <recommendedName>
        <fullName evidence="5">Cell division protein FtsQ</fullName>
    </recommendedName>
</protein>
<keyword evidence="1" id="KW-0175">Coiled coil</keyword>
<proteinExistence type="predicted"/>
<evidence type="ECO:0008006" key="5">
    <source>
        <dbReference type="Google" id="ProtNLM"/>
    </source>
</evidence>
<keyword evidence="2" id="KW-0472">Membrane</keyword>
<feature type="coiled-coil region" evidence="1">
    <location>
        <begin position="253"/>
        <end position="283"/>
    </location>
</feature>
<keyword evidence="2" id="KW-1133">Transmembrane helix</keyword>
<dbReference type="EMBL" id="CP075585">
    <property type="protein sequence ID" value="QZA58504.1"/>
    <property type="molecule type" value="Genomic_DNA"/>
</dbReference>
<sequence length="308" mass="35498">MISRLKLSTRLPLSYAIGWIIVSTLLCTGGSFAYLKQHLKKKYQKAFNYDNQIHSIIQTGPQKEALKTEYLAEILQISRDVPTSMIFFNEEIAKQRLLSSPLIAQADVKVLKPATLYIDYTIRQPVAWVEDYENVVMDKAGYPFPFYPFLSPKNLPYIYFGLSSFGRRSTDPGKPVVRWKEAMVGTYVNLAFSLLQLIHEVGLSNVVRIDLSHAFASSCGKREIVLTVDNTIVQWKNGLEQQMIFPHLLRLGTKNYREQLMNYLNLKEELIEQEKKRVVLQMNQPFLRLREKVIDLRLSKLAFVQSAS</sequence>
<dbReference type="Proteomes" id="UP000822862">
    <property type="component" value="Chromosome"/>
</dbReference>
<evidence type="ECO:0000313" key="3">
    <source>
        <dbReference type="EMBL" id="QZA58504.1"/>
    </source>
</evidence>
<keyword evidence="2" id="KW-0812">Transmembrane</keyword>
<dbReference type="RefSeq" id="WP_194844964.1">
    <property type="nucleotide sequence ID" value="NZ_CP075585.1"/>
</dbReference>
<accession>A0ABX8YYY5</accession>
<reference evidence="3 4" key="1">
    <citation type="submission" date="2021-05" db="EMBL/GenBank/DDBJ databases">
        <title>Ecology and evolution of chlamydial symbionts of arthropods.</title>
        <authorList>
            <person name="Halter T."/>
            <person name="Sixt B.S."/>
            <person name="Toenshoff E.R."/>
            <person name="Koestlbacher S."/>
            <person name="Schulz F."/>
            <person name="Kostanjsek R."/>
            <person name="Collingro A."/>
            <person name="Hendrickx F."/>
            <person name="Horn M."/>
        </authorList>
    </citation>
    <scope>NUCLEOTIDE SEQUENCE [LARGE SCALE GENOMIC DNA]</scope>
    <source>
        <strain evidence="3 4">15C</strain>
    </source>
</reference>
<evidence type="ECO:0000313" key="4">
    <source>
        <dbReference type="Proteomes" id="UP000822862"/>
    </source>
</evidence>
<evidence type="ECO:0000256" key="1">
    <source>
        <dbReference type="SAM" id="Coils"/>
    </source>
</evidence>
<keyword evidence="4" id="KW-1185">Reference proteome</keyword>
<feature type="transmembrane region" description="Helical" evidence="2">
    <location>
        <begin position="12"/>
        <end position="35"/>
    </location>
</feature>
<name>A0ABX8YYY5_9BACT</name>